<name>A0A2N8NU80_STREU</name>
<organism evidence="2 3">
    <name type="scientific">Streptomyces eurocidicus</name>
    <name type="common">Streptoverticillium eurocidicus</name>
    <dbReference type="NCBI Taxonomy" id="66423"/>
    <lineage>
        <taxon>Bacteria</taxon>
        <taxon>Bacillati</taxon>
        <taxon>Actinomycetota</taxon>
        <taxon>Actinomycetes</taxon>
        <taxon>Kitasatosporales</taxon>
        <taxon>Streptomycetaceae</taxon>
        <taxon>Streptomyces</taxon>
    </lineage>
</organism>
<evidence type="ECO:0000313" key="2">
    <source>
        <dbReference type="EMBL" id="PNE32328.1"/>
    </source>
</evidence>
<proteinExistence type="predicted"/>
<sequence length="155" mass="16277">MDRRCADASPYRAMRSWTIWWSAAARLRQSRTCSRVRFSRSSSWPSSPSAGSFTGAATTTAGRGPAGATGTSADGCATAASARACSHSYAFTQALAVTSWCSCHLLAARGPGHRRVDRGRTALGTAVGLLLLAPGGQSWSEPRSTGSSHRTSPHY</sequence>
<dbReference type="EMBL" id="LGUI01000005">
    <property type="protein sequence ID" value="PNE32328.1"/>
    <property type="molecule type" value="Genomic_DNA"/>
</dbReference>
<comment type="caution">
    <text evidence="2">The sequence shown here is derived from an EMBL/GenBank/DDBJ whole genome shotgun (WGS) entry which is preliminary data.</text>
</comment>
<keyword evidence="3" id="KW-1185">Reference proteome</keyword>
<protein>
    <submittedName>
        <fullName evidence="2">Uncharacterized protein</fullName>
    </submittedName>
</protein>
<dbReference type="Proteomes" id="UP000235945">
    <property type="component" value="Unassembled WGS sequence"/>
</dbReference>
<reference evidence="3" key="1">
    <citation type="submission" date="2015-07" db="EMBL/GenBank/DDBJ databases">
        <authorList>
            <person name="Graham D.E."/>
            <person name="Giannone R.J."/>
            <person name="Gulvik C.A."/>
            <person name="Hettich R.L."/>
            <person name="Klingeman D.M."/>
            <person name="Mahan K.M."/>
            <person name="Parry R.J."/>
            <person name="Spain J.C."/>
        </authorList>
    </citation>
    <scope>NUCLEOTIDE SEQUENCE [LARGE SCALE GENOMIC DNA]</scope>
    <source>
        <strain evidence="3">ATCC 27428</strain>
    </source>
</reference>
<feature type="region of interest" description="Disordered" evidence="1">
    <location>
        <begin position="39"/>
        <end position="73"/>
    </location>
</feature>
<gene>
    <name evidence="2" type="ORF">AF335_17055</name>
</gene>
<evidence type="ECO:0000313" key="3">
    <source>
        <dbReference type="Proteomes" id="UP000235945"/>
    </source>
</evidence>
<evidence type="ECO:0000256" key="1">
    <source>
        <dbReference type="SAM" id="MobiDB-lite"/>
    </source>
</evidence>
<dbReference type="AlphaFoldDB" id="A0A2N8NU80"/>
<accession>A0A2N8NU80</accession>